<name>A0ABW4CGK4_9LACO</name>
<dbReference type="Pfam" id="PF16935">
    <property type="entry name" value="Hol_Tox"/>
    <property type="match status" value="1"/>
</dbReference>
<dbReference type="Proteomes" id="UP001597196">
    <property type="component" value="Unassembled WGS sequence"/>
</dbReference>
<evidence type="ECO:0000313" key="1">
    <source>
        <dbReference type="EMBL" id="MFD1429199.1"/>
    </source>
</evidence>
<dbReference type="RefSeq" id="WP_225877867.1">
    <property type="nucleotide sequence ID" value="NZ_BOLQ01000002.1"/>
</dbReference>
<dbReference type="EMBL" id="JBHTOC010000003">
    <property type="protein sequence ID" value="MFD1429199.1"/>
    <property type="molecule type" value="Genomic_DNA"/>
</dbReference>
<dbReference type="InterPro" id="IPR031616">
    <property type="entry name" value="BsrE-like"/>
</dbReference>
<accession>A0ABW4CGK4</accession>
<proteinExistence type="predicted"/>
<keyword evidence="2" id="KW-1185">Reference proteome</keyword>
<sequence length="37" mass="4183">MSVADCLELLLQLGSFIIMLIELVHGRSNTSNKKDRH</sequence>
<reference evidence="2" key="1">
    <citation type="journal article" date="2019" name="Int. J. Syst. Evol. Microbiol.">
        <title>The Global Catalogue of Microorganisms (GCM) 10K type strain sequencing project: providing services to taxonomists for standard genome sequencing and annotation.</title>
        <authorList>
            <consortium name="The Broad Institute Genomics Platform"/>
            <consortium name="The Broad Institute Genome Sequencing Center for Infectious Disease"/>
            <person name="Wu L."/>
            <person name="Ma J."/>
        </authorList>
    </citation>
    <scope>NUCLEOTIDE SEQUENCE [LARGE SCALE GENOMIC DNA]</scope>
    <source>
        <strain evidence="2">CCM 8980</strain>
    </source>
</reference>
<protein>
    <submittedName>
        <fullName evidence="1">Holin-like toxin</fullName>
    </submittedName>
</protein>
<comment type="caution">
    <text evidence="1">The sequence shown here is derived from an EMBL/GenBank/DDBJ whole genome shotgun (WGS) entry which is preliminary data.</text>
</comment>
<evidence type="ECO:0000313" key="2">
    <source>
        <dbReference type="Proteomes" id="UP001597196"/>
    </source>
</evidence>
<gene>
    <name evidence="1" type="ORF">ACFQ4P_02900</name>
</gene>
<organism evidence="1 2">
    <name type="scientific">Lacticaseibacillus mingshuiensis</name>
    <dbReference type="NCBI Taxonomy" id="2799574"/>
    <lineage>
        <taxon>Bacteria</taxon>
        <taxon>Bacillati</taxon>
        <taxon>Bacillota</taxon>
        <taxon>Bacilli</taxon>
        <taxon>Lactobacillales</taxon>
        <taxon>Lactobacillaceae</taxon>
        <taxon>Lacticaseibacillus</taxon>
    </lineage>
</organism>